<organism evidence="1 2">
    <name type="scientific">Shinella zoogloeoides</name>
    <name type="common">Crabtreella saccharophila</name>
    <dbReference type="NCBI Taxonomy" id="352475"/>
    <lineage>
        <taxon>Bacteria</taxon>
        <taxon>Pseudomonadati</taxon>
        <taxon>Pseudomonadota</taxon>
        <taxon>Alphaproteobacteria</taxon>
        <taxon>Hyphomicrobiales</taxon>
        <taxon>Rhizobiaceae</taxon>
        <taxon>Shinella</taxon>
    </lineage>
</organism>
<name>A0A6N8TPB9_SHIZO</name>
<dbReference type="RefSeq" id="WP_160788228.1">
    <property type="nucleotide sequence ID" value="NZ_JBHSTY010000056.1"/>
</dbReference>
<dbReference type="Proteomes" id="UP000440304">
    <property type="component" value="Unassembled WGS sequence"/>
</dbReference>
<dbReference type="AlphaFoldDB" id="A0A6N8TPB9"/>
<accession>A0A6N8TPB9</accession>
<evidence type="ECO:0000313" key="1">
    <source>
        <dbReference type="EMBL" id="MXO03088.1"/>
    </source>
</evidence>
<protein>
    <submittedName>
        <fullName evidence="1">Uncharacterized protein</fullName>
    </submittedName>
</protein>
<dbReference type="EMBL" id="WUML01000055">
    <property type="protein sequence ID" value="MXO03088.1"/>
    <property type="molecule type" value="Genomic_DNA"/>
</dbReference>
<comment type="caution">
    <text evidence="1">The sequence shown here is derived from an EMBL/GenBank/DDBJ whole genome shotgun (WGS) entry which is preliminary data.</text>
</comment>
<proteinExistence type="predicted"/>
<reference evidence="1 2" key="1">
    <citation type="submission" date="2019-12" db="EMBL/GenBank/DDBJ databases">
        <title>Shinella granuli gen. nov., sp. nov., and proposal of the reclassification of Zoogloea ramigera ATCC 19623 as Shinella zoogloeoides sp. nov.</title>
        <authorList>
            <person name="Gao J."/>
        </authorList>
    </citation>
    <scope>NUCLEOTIDE SEQUENCE [LARGE SCALE GENOMIC DNA]</scope>
    <source>
        <strain evidence="1 2">DSM 287</strain>
    </source>
</reference>
<sequence>MLQELAGTTSKINELLTEPWMDAGREGPSPLDIISGIFGRDIRAGGGLNPLTDDQIEALIPEAKACLNTLRTLQNFGMFPPAKPWASFKLAPR</sequence>
<evidence type="ECO:0000313" key="2">
    <source>
        <dbReference type="Proteomes" id="UP000440304"/>
    </source>
</evidence>
<gene>
    <name evidence="1" type="ORF">GR156_22635</name>
</gene>